<organism evidence="2">
    <name type="scientific">uncultured Truepera sp</name>
    <dbReference type="NCBI Taxonomy" id="543023"/>
    <lineage>
        <taxon>Bacteria</taxon>
        <taxon>Thermotogati</taxon>
        <taxon>Deinococcota</taxon>
        <taxon>Deinococci</taxon>
        <taxon>Trueperales</taxon>
        <taxon>Trueperaceae</taxon>
        <taxon>Truepera</taxon>
        <taxon>environmental samples</taxon>
    </lineage>
</organism>
<evidence type="ECO:0000313" key="2">
    <source>
        <dbReference type="EMBL" id="CAA9565048.1"/>
    </source>
</evidence>
<sequence>MPISLELTAGSRPFDTTATFSPFKKHPTSQDGNLDEGGADPLLETTF</sequence>
<feature type="region of interest" description="Disordered" evidence="1">
    <location>
        <begin position="1"/>
        <end position="47"/>
    </location>
</feature>
<dbReference type="AlphaFoldDB" id="A0A6J4V569"/>
<evidence type="ECO:0000256" key="1">
    <source>
        <dbReference type="SAM" id="MobiDB-lite"/>
    </source>
</evidence>
<dbReference type="EMBL" id="CADCWP010000068">
    <property type="protein sequence ID" value="CAA9565048.1"/>
    <property type="molecule type" value="Genomic_DNA"/>
</dbReference>
<name>A0A6J4V569_9DEIN</name>
<proteinExistence type="predicted"/>
<gene>
    <name evidence="2" type="ORF">AVDCRST_MAG86-1118</name>
</gene>
<protein>
    <submittedName>
        <fullName evidence="2">Uncharacterized protein</fullName>
    </submittedName>
</protein>
<accession>A0A6J4V569</accession>
<reference evidence="2" key="1">
    <citation type="submission" date="2020-02" db="EMBL/GenBank/DDBJ databases">
        <authorList>
            <person name="Meier V. D."/>
        </authorList>
    </citation>
    <scope>NUCLEOTIDE SEQUENCE</scope>
    <source>
        <strain evidence="2">AVDCRST_MAG86</strain>
    </source>
</reference>